<gene>
    <name evidence="2" type="primary">Acey_s0002.g1087</name>
    <name evidence="2" type="ORF">Y032_0002g1087</name>
</gene>
<keyword evidence="3" id="KW-1185">Reference proteome</keyword>
<dbReference type="OrthoDB" id="5793381at2759"/>
<dbReference type="AlphaFoldDB" id="A0A016W164"/>
<feature type="domain" description="DUF4440" evidence="1">
    <location>
        <begin position="14"/>
        <end position="117"/>
    </location>
</feature>
<dbReference type="InterPro" id="IPR027843">
    <property type="entry name" value="DUF4440"/>
</dbReference>
<evidence type="ECO:0000259" key="1">
    <source>
        <dbReference type="Pfam" id="PF14534"/>
    </source>
</evidence>
<dbReference type="Pfam" id="PF14534">
    <property type="entry name" value="DUF4440"/>
    <property type="match status" value="1"/>
</dbReference>
<protein>
    <recommendedName>
        <fullName evidence="1">DUF4440 domain-containing protein</fullName>
    </recommendedName>
</protein>
<accession>A0A016W164</accession>
<evidence type="ECO:0000313" key="3">
    <source>
        <dbReference type="Proteomes" id="UP000024635"/>
    </source>
</evidence>
<reference evidence="3" key="1">
    <citation type="journal article" date="2015" name="Nat. Genet.">
        <title>The genome and transcriptome of the zoonotic hookworm Ancylostoma ceylanicum identify infection-specific gene families.</title>
        <authorList>
            <person name="Schwarz E.M."/>
            <person name="Hu Y."/>
            <person name="Antoshechkin I."/>
            <person name="Miller M.M."/>
            <person name="Sternberg P.W."/>
            <person name="Aroian R.V."/>
        </authorList>
    </citation>
    <scope>NUCLEOTIDE SEQUENCE</scope>
    <source>
        <strain evidence="3">HY135</strain>
    </source>
</reference>
<dbReference type="PANTHER" id="PTHR31664:SF4">
    <property type="entry name" value="DUF4440 DOMAIN-CONTAINING PROTEIN"/>
    <property type="match status" value="1"/>
</dbReference>
<name>A0A016W164_9BILA</name>
<dbReference type="EMBL" id="JARK01001338">
    <property type="protein sequence ID" value="EYC32763.1"/>
    <property type="molecule type" value="Genomic_DNA"/>
</dbReference>
<dbReference type="Gene3D" id="3.10.450.50">
    <property type="match status" value="1"/>
</dbReference>
<organism evidence="2 3">
    <name type="scientific">Ancylostoma ceylanicum</name>
    <dbReference type="NCBI Taxonomy" id="53326"/>
    <lineage>
        <taxon>Eukaryota</taxon>
        <taxon>Metazoa</taxon>
        <taxon>Ecdysozoa</taxon>
        <taxon>Nematoda</taxon>
        <taxon>Chromadorea</taxon>
        <taxon>Rhabditida</taxon>
        <taxon>Rhabditina</taxon>
        <taxon>Rhabditomorpha</taxon>
        <taxon>Strongyloidea</taxon>
        <taxon>Ancylostomatidae</taxon>
        <taxon>Ancylostomatinae</taxon>
        <taxon>Ancylostoma</taxon>
    </lineage>
</organism>
<proteinExistence type="predicted"/>
<dbReference type="InterPro" id="IPR032710">
    <property type="entry name" value="NTF2-like_dom_sf"/>
</dbReference>
<dbReference type="Proteomes" id="UP000024635">
    <property type="component" value="Unassembled WGS sequence"/>
</dbReference>
<dbReference type="PANTHER" id="PTHR31664">
    <property type="entry name" value="PROTEIN CBG16427"/>
    <property type="match status" value="1"/>
</dbReference>
<evidence type="ECO:0000313" key="2">
    <source>
        <dbReference type="EMBL" id="EYC32763.1"/>
    </source>
</evidence>
<sequence length="124" mass="14393">MSSCEEAKSILKPIFDQYSKELEEQQFEKVGPYYEPDAVLVHIGKKGTYGREAIMKEFVEFDKLMGKSTTKVSNERYQMAGDYIILSADYGTTTEKMGTIKGKFTQVWRKTNNKYMILHDEFSF</sequence>
<dbReference type="SUPFAM" id="SSF54427">
    <property type="entry name" value="NTF2-like"/>
    <property type="match status" value="1"/>
</dbReference>
<comment type="caution">
    <text evidence="2">The sequence shown here is derived from an EMBL/GenBank/DDBJ whole genome shotgun (WGS) entry which is preliminary data.</text>
</comment>